<dbReference type="Proteomes" id="UP001230654">
    <property type="component" value="Unassembled WGS sequence"/>
</dbReference>
<evidence type="ECO:0000256" key="1">
    <source>
        <dbReference type="ARBA" id="ARBA00022801"/>
    </source>
</evidence>
<name>A0ABU0P356_STRRH</name>
<sequence length="235" mass="25033">MDGNDHLDLTRPKNQNRPRSGAHCGTELMTISETSTAARLIRKTCSCFPAEKGTAGMANSALLVMDVQRDVVAIADDGSGYLPRLRRAIDGARAAGIPVIYVVMGLRPGDPQVSPRNKVMTNAVRAGLFTEGAPGTAIHDDVAPQQGDVVVTKRRGSAFSGSDLDLVLRARDIDSLVLTGIATSAVVLSTLWHAIDLDFGLTVLADACLDTDPEVHTMLTEKLFPQWADVVAVED</sequence>
<evidence type="ECO:0000313" key="4">
    <source>
        <dbReference type="EMBL" id="MDQ0585832.1"/>
    </source>
</evidence>
<dbReference type="PANTHER" id="PTHR43540">
    <property type="entry name" value="PEROXYUREIDOACRYLATE/UREIDOACRYLATE AMIDOHYDROLASE-RELATED"/>
    <property type="match status" value="1"/>
</dbReference>
<dbReference type="SUPFAM" id="SSF52499">
    <property type="entry name" value="Isochorismatase-like hydrolases"/>
    <property type="match status" value="1"/>
</dbReference>
<feature type="compositionally biased region" description="Basic and acidic residues" evidence="2">
    <location>
        <begin position="1"/>
        <end position="11"/>
    </location>
</feature>
<comment type="caution">
    <text evidence="4">The sequence shown here is derived from an EMBL/GenBank/DDBJ whole genome shotgun (WGS) entry which is preliminary data.</text>
</comment>
<evidence type="ECO:0000256" key="2">
    <source>
        <dbReference type="SAM" id="MobiDB-lite"/>
    </source>
</evidence>
<evidence type="ECO:0000259" key="3">
    <source>
        <dbReference type="Pfam" id="PF00857"/>
    </source>
</evidence>
<feature type="domain" description="Isochorismatase-like" evidence="3">
    <location>
        <begin position="60"/>
        <end position="235"/>
    </location>
</feature>
<keyword evidence="5" id="KW-1185">Reference proteome</keyword>
<gene>
    <name evidence="4" type="ORF">QF030_008100</name>
</gene>
<dbReference type="InterPro" id="IPR050272">
    <property type="entry name" value="Isochorismatase-like_hydrls"/>
</dbReference>
<proteinExistence type="predicted"/>
<evidence type="ECO:0000313" key="5">
    <source>
        <dbReference type="Proteomes" id="UP001230654"/>
    </source>
</evidence>
<organism evidence="4 5">
    <name type="scientific">Streptomyces rishiriensis</name>
    <dbReference type="NCBI Taxonomy" id="68264"/>
    <lineage>
        <taxon>Bacteria</taxon>
        <taxon>Bacillati</taxon>
        <taxon>Actinomycetota</taxon>
        <taxon>Actinomycetes</taxon>
        <taxon>Kitasatosporales</taxon>
        <taxon>Streptomycetaceae</taxon>
        <taxon>Streptomyces</taxon>
    </lineage>
</organism>
<dbReference type="Gene3D" id="3.40.50.850">
    <property type="entry name" value="Isochorismatase-like"/>
    <property type="match status" value="1"/>
</dbReference>
<feature type="region of interest" description="Disordered" evidence="2">
    <location>
        <begin position="1"/>
        <end position="22"/>
    </location>
</feature>
<dbReference type="Pfam" id="PF00857">
    <property type="entry name" value="Isochorismatase"/>
    <property type="match status" value="1"/>
</dbReference>
<accession>A0ABU0P356</accession>
<dbReference type="PANTHER" id="PTHR43540:SF1">
    <property type="entry name" value="ISOCHORISMATASE HYDROLASE"/>
    <property type="match status" value="1"/>
</dbReference>
<dbReference type="InterPro" id="IPR036380">
    <property type="entry name" value="Isochorismatase-like_sf"/>
</dbReference>
<dbReference type="CDD" id="cd00431">
    <property type="entry name" value="cysteine_hydrolases"/>
    <property type="match status" value="1"/>
</dbReference>
<protein>
    <submittedName>
        <fullName evidence="4">Nicotinamidase-related amidase</fullName>
    </submittedName>
</protein>
<keyword evidence="1" id="KW-0378">Hydrolase</keyword>
<dbReference type="EMBL" id="JAUSWV010000003">
    <property type="protein sequence ID" value="MDQ0585832.1"/>
    <property type="molecule type" value="Genomic_DNA"/>
</dbReference>
<reference evidence="4 5" key="1">
    <citation type="submission" date="2023-07" db="EMBL/GenBank/DDBJ databases">
        <title>Comparative genomics of wheat-associated soil bacteria to identify genetic determinants of phenazine resistance.</title>
        <authorList>
            <person name="Mouncey N."/>
        </authorList>
    </citation>
    <scope>NUCLEOTIDE SEQUENCE [LARGE SCALE GENOMIC DNA]</scope>
    <source>
        <strain evidence="4 5">B2I6</strain>
    </source>
</reference>
<dbReference type="InterPro" id="IPR000868">
    <property type="entry name" value="Isochorismatase-like_dom"/>
</dbReference>